<dbReference type="HOGENOM" id="CLU_1168717_0_0_6"/>
<dbReference type="AlphaFoldDB" id="Q0VP44"/>
<organism evidence="1 2">
    <name type="scientific">Alcanivorax borkumensis (strain ATCC 700651 / DSM 11573 / NCIMB 13689 / SK2)</name>
    <dbReference type="NCBI Taxonomy" id="393595"/>
    <lineage>
        <taxon>Bacteria</taxon>
        <taxon>Pseudomonadati</taxon>
        <taxon>Pseudomonadota</taxon>
        <taxon>Gammaproteobacteria</taxon>
        <taxon>Oceanospirillales</taxon>
        <taxon>Alcanivoracaceae</taxon>
        <taxon>Alcanivorax</taxon>
    </lineage>
</organism>
<proteinExistence type="predicted"/>
<name>Q0VP44_ALCBS</name>
<accession>Q0VP44</accession>
<dbReference type="KEGG" id="abo:ABO_1606"/>
<sequence length="237" mass="26946">MKIRGFPMNGKWLLEPNLVTLVNTPSDQGARRYTLRHLGIENMPVAWWNIYIDGKRLNGWNGQPMQFERATTFVVEANSIEIHGINHSISGAWGVYFFENEDGYKSQTEQWRMLANTKLANLEKSTPIIELENPELVRIYVDKITPQNIKQVDYKTNDLRTPPENIETKTAALCYLKIIVDGEVIKRASTNADAIFFEANSIDLYGRKIEVSIVGFGDTGEFDISGTYTIFGTQETT</sequence>
<evidence type="ECO:0000313" key="2">
    <source>
        <dbReference type="Proteomes" id="UP000008871"/>
    </source>
</evidence>
<protein>
    <submittedName>
        <fullName evidence="1">Uncharacterized protein</fullName>
    </submittedName>
</protein>
<reference evidence="1 2" key="1">
    <citation type="journal article" date="2006" name="Nat. Biotechnol.">
        <title>Genome sequence of the ubiquitous hydrocarbon-degrading marine bacterium Alcanivorax borkumensis.</title>
        <authorList>
            <person name="Schneiker S."/>
            <person name="Martins dos Santos V.A.P."/>
            <person name="Bartels D."/>
            <person name="Bekel T."/>
            <person name="Brecht M."/>
            <person name="Buhrmester J."/>
            <person name="Chernikova T.N."/>
            <person name="Denaro R."/>
            <person name="Ferrer M."/>
            <person name="Gertler C."/>
            <person name="Goesmann A."/>
            <person name="Golyshina O.V."/>
            <person name="Kaminski F."/>
            <person name="Khachane A.N."/>
            <person name="Lang S."/>
            <person name="Linke B."/>
            <person name="McHardy A.C."/>
            <person name="Meyer F."/>
            <person name="Nechitaylo T."/>
            <person name="Puehler A."/>
            <person name="Regenhardt D."/>
            <person name="Rupp O."/>
            <person name="Sabirova J.S."/>
            <person name="Selbitschka W."/>
            <person name="Yakimov M.M."/>
            <person name="Timmis K.N."/>
            <person name="Vorhoelter F.-J."/>
            <person name="Weidner S."/>
            <person name="Kaiser O."/>
            <person name="Golyshin P.N."/>
        </authorList>
    </citation>
    <scope>NUCLEOTIDE SEQUENCE [LARGE SCALE GENOMIC DNA]</scope>
    <source>
        <strain evidence="2">ATCC 700651 / DSM 11573 / NCIMB 13689 / SK2</strain>
    </source>
</reference>
<dbReference type="EMBL" id="AM286690">
    <property type="protein sequence ID" value="CAL17054.1"/>
    <property type="molecule type" value="Genomic_DNA"/>
</dbReference>
<keyword evidence="2" id="KW-1185">Reference proteome</keyword>
<dbReference type="Proteomes" id="UP000008871">
    <property type="component" value="Chromosome"/>
</dbReference>
<gene>
    <name evidence="1" type="ordered locus">ABO_1606</name>
</gene>
<evidence type="ECO:0000313" key="1">
    <source>
        <dbReference type="EMBL" id="CAL17054.1"/>
    </source>
</evidence>